<evidence type="ECO:0000256" key="5">
    <source>
        <dbReference type="ARBA" id="ARBA00023136"/>
    </source>
</evidence>
<dbReference type="OrthoDB" id="411251at2759"/>
<proteinExistence type="inferred from homology"/>
<comment type="caution">
    <text evidence="8">The sequence shown here is derived from an EMBL/GenBank/DDBJ whole genome shotgun (WGS) entry which is preliminary data.</text>
</comment>
<reference evidence="8" key="1">
    <citation type="submission" date="2023-04" db="EMBL/GenBank/DDBJ databases">
        <title>Ambrosiozyma monospora NBRC 1965.</title>
        <authorList>
            <person name="Ichikawa N."/>
            <person name="Sato H."/>
            <person name="Tonouchi N."/>
        </authorList>
    </citation>
    <scope>NUCLEOTIDE SEQUENCE</scope>
    <source>
        <strain evidence="8">NBRC 1965</strain>
    </source>
</reference>
<evidence type="ECO:0000256" key="6">
    <source>
        <dbReference type="RuleBase" id="RU361264"/>
    </source>
</evidence>
<comment type="similarity">
    <text evidence="2 6">Belongs to the YIP1 family.</text>
</comment>
<keyword evidence="5 6" id="KW-0472">Membrane</keyword>
<protein>
    <recommendedName>
        <fullName evidence="6">Protein YIP</fullName>
    </recommendedName>
</protein>
<keyword evidence="4 6" id="KW-1133">Transmembrane helix</keyword>
<dbReference type="GO" id="GO:0005802">
    <property type="term" value="C:trans-Golgi network"/>
    <property type="evidence" value="ECO:0007669"/>
    <property type="project" value="TreeGrafter"/>
</dbReference>
<dbReference type="PANTHER" id="PTHR21236:SF1">
    <property type="entry name" value="PROTEIN YIPF6"/>
    <property type="match status" value="1"/>
</dbReference>
<organism evidence="8 9">
    <name type="scientific">Ambrosiozyma monospora</name>
    <name type="common">Yeast</name>
    <name type="synonym">Endomycopsis monosporus</name>
    <dbReference type="NCBI Taxonomy" id="43982"/>
    <lineage>
        <taxon>Eukaryota</taxon>
        <taxon>Fungi</taxon>
        <taxon>Dikarya</taxon>
        <taxon>Ascomycota</taxon>
        <taxon>Saccharomycotina</taxon>
        <taxon>Pichiomycetes</taxon>
        <taxon>Pichiales</taxon>
        <taxon>Pichiaceae</taxon>
        <taxon>Ambrosiozyma</taxon>
    </lineage>
</organism>
<dbReference type="PANTHER" id="PTHR21236">
    <property type="entry name" value="GOLGI MEMBRANE PROTEIN YIP1"/>
    <property type="match status" value="1"/>
</dbReference>
<dbReference type="EMBL" id="BSXU01003681">
    <property type="protein sequence ID" value="GMG40326.1"/>
    <property type="molecule type" value="Genomic_DNA"/>
</dbReference>
<gene>
    <name evidence="8" type="ORF">Amon01_000609400</name>
</gene>
<evidence type="ECO:0000256" key="3">
    <source>
        <dbReference type="ARBA" id="ARBA00022692"/>
    </source>
</evidence>
<feature type="domain" description="Yip1" evidence="7">
    <location>
        <begin position="104"/>
        <end position="250"/>
    </location>
</feature>
<keyword evidence="9" id="KW-1185">Reference proteome</keyword>
<name>A0A9W7DM39_AMBMO</name>
<dbReference type="AlphaFoldDB" id="A0A9W7DM39"/>
<evidence type="ECO:0000256" key="2">
    <source>
        <dbReference type="ARBA" id="ARBA00010596"/>
    </source>
</evidence>
<dbReference type="InterPro" id="IPR045231">
    <property type="entry name" value="Yip1/4-like"/>
</dbReference>
<evidence type="ECO:0000313" key="9">
    <source>
        <dbReference type="Proteomes" id="UP001165063"/>
    </source>
</evidence>
<evidence type="ECO:0000259" key="7">
    <source>
        <dbReference type="Pfam" id="PF04893"/>
    </source>
</evidence>
<accession>A0A9W7DM39</accession>
<feature type="transmembrane region" description="Helical" evidence="6">
    <location>
        <begin position="222"/>
        <end position="243"/>
    </location>
</feature>
<keyword evidence="3 6" id="KW-0812">Transmembrane</keyword>
<evidence type="ECO:0000313" key="8">
    <source>
        <dbReference type="EMBL" id="GMG40326.1"/>
    </source>
</evidence>
<feature type="transmembrane region" description="Helical" evidence="6">
    <location>
        <begin position="112"/>
        <end position="129"/>
    </location>
</feature>
<feature type="transmembrane region" description="Helical" evidence="6">
    <location>
        <begin position="149"/>
        <end position="169"/>
    </location>
</feature>
<dbReference type="Proteomes" id="UP001165063">
    <property type="component" value="Unassembled WGS sequence"/>
</dbReference>
<evidence type="ECO:0000256" key="1">
    <source>
        <dbReference type="ARBA" id="ARBA00004141"/>
    </source>
</evidence>
<feature type="transmembrane region" description="Helical" evidence="6">
    <location>
        <begin position="274"/>
        <end position="294"/>
    </location>
</feature>
<feature type="transmembrane region" description="Helical" evidence="6">
    <location>
        <begin position="189"/>
        <end position="215"/>
    </location>
</feature>
<sequence length="295" mass="32828">MENSNIQVKERQFSGGNTLDESVLTTLHRDVAKIGDKLLSILWPMRLRQKLIVVERISTRFTGATSNVWGSNSETRPDVGAEEDAIESDLNHANSGADYSKDTIKKILDWDLWGPLIITLSFSLVVTYLQTRSLNLGSSENEGHSSEIFSGAFTLIWGALAVLALNIQLTSPVQQKTENGGLTSGIIGLSFFQCLSILCYTFFPVLLGATISIFVKWKWVRMVIGFVMLSWAMLCTWLILAIVNNCKTKGTPSFIYGGFGDDQEEEGSEGDKRIFLMIYPVFLVFALFSWLCVIV</sequence>
<dbReference type="Pfam" id="PF04893">
    <property type="entry name" value="Yip1"/>
    <property type="match status" value="1"/>
</dbReference>
<dbReference type="GO" id="GO:0006888">
    <property type="term" value="P:endoplasmic reticulum to Golgi vesicle-mediated transport"/>
    <property type="evidence" value="ECO:0007669"/>
    <property type="project" value="InterPro"/>
</dbReference>
<dbReference type="GO" id="GO:0000139">
    <property type="term" value="C:Golgi membrane"/>
    <property type="evidence" value="ECO:0007669"/>
    <property type="project" value="UniProtKB-SubCell"/>
</dbReference>
<dbReference type="InterPro" id="IPR006977">
    <property type="entry name" value="Yip1_dom"/>
</dbReference>
<evidence type="ECO:0000256" key="4">
    <source>
        <dbReference type="ARBA" id="ARBA00022989"/>
    </source>
</evidence>
<comment type="subcellular location">
    <subcellularLocation>
        <location evidence="6">Golgi apparatus membrane</location>
        <topology evidence="6">Multi-pass membrane protein</topology>
    </subcellularLocation>
    <subcellularLocation>
        <location evidence="1">Membrane</location>
        <topology evidence="1">Multi-pass membrane protein</topology>
    </subcellularLocation>
</comment>